<feature type="repeat" description="PPR" evidence="4">
    <location>
        <begin position="19"/>
        <end position="53"/>
    </location>
</feature>
<evidence type="ECO:0000256" key="4">
    <source>
        <dbReference type="PROSITE-ProRule" id="PRU00708"/>
    </source>
</evidence>
<name>A0A0A8YE38_ARUDO</name>
<dbReference type="InterPro" id="IPR011990">
    <property type="entry name" value="TPR-like_helical_dom_sf"/>
</dbReference>
<dbReference type="PANTHER" id="PTHR47447:SF21">
    <property type="entry name" value="PENTACOTRIPEPTIDE-REPEAT REGION OF PRORP DOMAIN-CONTAINING PROTEIN"/>
    <property type="match status" value="1"/>
</dbReference>
<keyword evidence="3" id="KW-0809">Transit peptide</keyword>
<comment type="similarity">
    <text evidence="1">Belongs to the PPR family. P subfamily.</text>
</comment>
<dbReference type="NCBIfam" id="TIGR00756">
    <property type="entry name" value="PPR"/>
    <property type="match status" value="2"/>
</dbReference>
<reference evidence="5" key="2">
    <citation type="journal article" date="2015" name="Data Brief">
        <title>Shoot transcriptome of the giant reed, Arundo donax.</title>
        <authorList>
            <person name="Barrero R.A."/>
            <person name="Guerrero F.D."/>
            <person name="Moolhuijzen P."/>
            <person name="Goolsby J.A."/>
            <person name="Tidwell J."/>
            <person name="Bellgard S.E."/>
            <person name="Bellgard M.I."/>
        </authorList>
    </citation>
    <scope>NUCLEOTIDE SEQUENCE</scope>
    <source>
        <tissue evidence="5">Shoot tissue taken approximately 20 cm above the soil surface</tissue>
    </source>
</reference>
<evidence type="ECO:0000256" key="2">
    <source>
        <dbReference type="ARBA" id="ARBA00022737"/>
    </source>
</evidence>
<feature type="repeat" description="PPR" evidence="4">
    <location>
        <begin position="54"/>
        <end position="88"/>
    </location>
</feature>
<evidence type="ECO:0008006" key="6">
    <source>
        <dbReference type="Google" id="ProtNLM"/>
    </source>
</evidence>
<accession>A0A0A8YE38</accession>
<dbReference type="PANTHER" id="PTHR47447">
    <property type="entry name" value="OS03G0856100 PROTEIN"/>
    <property type="match status" value="1"/>
</dbReference>
<dbReference type="PROSITE" id="PS51375">
    <property type="entry name" value="PPR"/>
    <property type="match status" value="2"/>
</dbReference>
<evidence type="ECO:0000256" key="1">
    <source>
        <dbReference type="ARBA" id="ARBA00007626"/>
    </source>
</evidence>
<sequence length="90" mass="10003">MDEALVCFRSCVEKDIAVNAIFYTSLIDGFGKVGMVGQAQELFEEMITKGLVPDSYCYNVLIDTLIKAGKMDDACALYRRMEDDGCDQTV</sequence>
<dbReference type="Pfam" id="PF13041">
    <property type="entry name" value="PPR_2"/>
    <property type="match status" value="1"/>
</dbReference>
<dbReference type="EMBL" id="GBRH01274012">
    <property type="protein sequence ID" value="JAD23883.1"/>
    <property type="molecule type" value="Transcribed_RNA"/>
</dbReference>
<organism evidence="5">
    <name type="scientific">Arundo donax</name>
    <name type="common">Giant reed</name>
    <name type="synonym">Donax arundinaceus</name>
    <dbReference type="NCBI Taxonomy" id="35708"/>
    <lineage>
        <taxon>Eukaryota</taxon>
        <taxon>Viridiplantae</taxon>
        <taxon>Streptophyta</taxon>
        <taxon>Embryophyta</taxon>
        <taxon>Tracheophyta</taxon>
        <taxon>Spermatophyta</taxon>
        <taxon>Magnoliopsida</taxon>
        <taxon>Liliopsida</taxon>
        <taxon>Poales</taxon>
        <taxon>Poaceae</taxon>
        <taxon>PACMAD clade</taxon>
        <taxon>Arundinoideae</taxon>
        <taxon>Arundineae</taxon>
        <taxon>Arundo</taxon>
    </lineage>
</organism>
<evidence type="ECO:0000256" key="3">
    <source>
        <dbReference type="ARBA" id="ARBA00022946"/>
    </source>
</evidence>
<reference evidence="5" key="1">
    <citation type="submission" date="2014-09" db="EMBL/GenBank/DDBJ databases">
        <authorList>
            <person name="Magalhaes I.L.F."/>
            <person name="Oliveira U."/>
            <person name="Santos F.R."/>
            <person name="Vidigal T.H.D.A."/>
            <person name="Brescovit A.D."/>
            <person name="Santos A.J."/>
        </authorList>
    </citation>
    <scope>NUCLEOTIDE SEQUENCE</scope>
    <source>
        <tissue evidence="5">Shoot tissue taken approximately 20 cm above the soil surface</tissue>
    </source>
</reference>
<protein>
    <recommendedName>
        <fullName evidence="6">Pentatricopeptide repeat-containing protein</fullName>
    </recommendedName>
</protein>
<proteinExistence type="inferred from homology"/>
<evidence type="ECO:0000313" key="5">
    <source>
        <dbReference type="EMBL" id="JAD23883.1"/>
    </source>
</evidence>
<dbReference type="InterPro" id="IPR002885">
    <property type="entry name" value="PPR_rpt"/>
</dbReference>
<keyword evidence="2" id="KW-0677">Repeat</keyword>
<dbReference type="Gene3D" id="1.25.40.10">
    <property type="entry name" value="Tetratricopeptide repeat domain"/>
    <property type="match status" value="1"/>
</dbReference>
<dbReference type="AlphaFoldDB" id="A0A0A8YE38"/>